<feature type="transmembrane region" description="Helical" evidence="1">
    <location>
        <begin position="21"/>
        <end position="44"/>
    </location>
</feature>
<evidence type="ECO:0000256" key="1">
    <source>
        <dbReference type="SAM" id="Phobius"/>
    </source>
</evidence>
<accession>A0A8H8D555</accession>
<evidence type="ECO:0000313" key="3">
    <source>
        <dbReference type="Proteomes" id="UP000670092"/>
    </source>
</evidence>
<sequence length="301" mass="34588">MHACNPGRGIFPNSSGQSLRIFFLFFLFSPRSTYLALMVMFGLIELPAGQSLCFATADHNSTQRGRQNMMDNNRTILDTASMPTGGSSLRLLVISPGYHCLFFRGSSLAFFRAQRCLIARPRGNCCLVYEASSRDGHERRRRIEMLLCSSCAVVALGFCCHPRVFDRWTRTVSLIEHLLGRDKYADSLSCVFCDLGIIRSAMSRSLLLPDWNETARACRSLVEIHEAEDSNKWNSGWTSYEDIIPVVVYYGIASYEGGKKKKRRKKKKKEKRRWIRRQLPVLERWNVRILTQILNIKRIFN</sequence>
<keyword evidence="1" id="KW-1133">Transmembrane helix</keyword>
<dbReference type="AlphaFoldDB" id="A0A8H8D555"/>
<dbReference type="Proteomes" id="UP000670092">
    <property type="component" value="Unassembled WGS sequence"/>
</dbReference>
<protein>
    <submittedName>
        <fullName evidence="2">BTB domain and ankyrin repeat protein</fullName>
    </submittedName>
</protein>
<gene>
    <name evidence="2" type="ORF">I7I52_10696</name>
</gene>
<keyword evidence="1" id="KW-0472">Membrane</keyword>
<organism evidence="2 3">
    <name type="scientific">Ajellomyces capsulatus</name>
    <name type="common">Darling's disease fungus</name>
    <name type="synonym">Histoplasma capsulatum</name>
    <dbReference type="NCBI Taxonomy" id="5037"/>
    <lineage>
        <taxon>Eukaryota</taxon>
        <taxon>Fungi</taxon>
        <taxon>Dikarya</taxon>
        <taxon>Ascomycota</taxon>
        <taxon>Pezizomycotina</taxon>
        <taxon>Eurotiomycetes</taxon>
        <taxon>Eurotiomycetidae</taxon>
        <taxon>Onygenales</taxon>
        <taxon>Ajellomycetaceae</taxon>
        <taxon>Histoplasma</taxon>
    </lineage>
</organism>
<proteinExistence type="predicted"/>
<name>A0A8H8D555_AJECA</name>
<dbReference type="VEuPathDB" id="FungiDB:I7I52_10696"/>
<evidence type="ECO:0000313" key="2">
    <source>
        <dbReference type="EMBL" id="KAG5300153.1"/>
    </source>
</evidence>
<reference evidence="2 3" key="1">
    <citation type="submission" date="2021-01" db="EMBL/GenBank/DDBJ databases">
        <title>Chromosome-level genome assembly of a human fungal pathogen reveals clustering of transcriptionally co-regulated genes.</title>
        <authorList>
            <person name="Voorhies M."/>
            <person name="Cohen S."/>
            <person name="Shea T.P."/>
            <person name="Petrus S."/>
            <person name="Munoz J.F."/>
            <person name="Poplawski S."/>
            <person name="Goldman W.E."/>
            <person name="Michael T."/>
            <person name="Cuomo C.A."/>
            <person name="Sil A."/>
            <person name="Beyhan S."/>
        </authorList>
    </citation>
    <scope>NUCLEOTIDE SEQUENCE [LARGE SCALE GENOMIC DNA]</scope>
    <source>
        <strain evidence="2 3">G184AR</strain>
    </source>
</reference>
<dbReference type="EMBL" id="JAEVHI010000002">
    <property type="protein sequence ID" value="KAG5300153.1"/>
    <property type="molecule type" value="Genomic_DNA"/>
</dbReference>
<keyword evidence="1" id="KW-0812">Transmembrane</keyword>
<comment type="caution">
    <text evidence="2">The sequence shown here is derived from an EMBL/GenBank/DDBJ whole genome shotgun (WGS) entry which is preliminary data.</text>
</comment>